<comment type="caution">
    <text evidence="4">The sequence shown here is derived from an EMBL/GenBank/DDBJ whole genome shotgun (WGS) entry which is preliminary data.</text>
</comment>
<evidence type="ECO:0000256" key="1">
    <source>
        <dbReference type="ARBA" id="ARBA00022729"/>
    </source>
</evidence>
<evidence type="ECO:0000256" key="3">
    <source>
        <dbReference type="SAM" id="SignalP"/>
    </source>
</evidence>
<gene>
    <name evidence="4" type="ORF">ACFFPI_18200</name>
</gene>
<keyword evidence="1 3" id="KW-0732">Signal</keyword>
<dbReference type="InterPro" id="IPR050966">
    <property type="entry name" value="Glutamyl_endopeptidase"/>
</dbReference>
<sequence length="331" mass="34073">MTKKSLPITGLLSLLTFAFLTLCAAGGAAAATPLHAVSSFAAPGTPQLVSLATANTDPAAYWTPERMRTAIPGDVLAGKAIARGAASGTANGAVEAGPPVKIASPAKGGSSSLHQDEDPIDHVGKVFFTMGAFAYVCSGNAVVSDNDSTVATAGHCVNEGPGAFVQNFVFVPAYLNGTAPYGIWPAKALYTTPQWRTAGDIRYDTGFAVTATVHGRHLADVVGASGVEFNADRGLSYQAFGYPAAPPFDGQSLKSCSGDATKDPINPQFKAQGIPCDMTGGSSGGPWMVDSERDSFQNSITSYGYPGGPALIYGPYWGSVIRDAYETASRS</sequence>
<dbReference type="Proteomes" id="UP001589536">
    <property type="component" value="Unassembled WGS sequence"/>
</dbReference>
<evidence type="ECO:0000313" key="5">
    <source>
        <dbReference type="Proteomes" id="UP001589536"/>
    </source>
</evidence>
<dbReference type="PANTHER" id="PTHR15462">
    <property type="entry name" value="SERINE PROTEASE"/>
    <property type="match status" value="1"/>
</dbReference>
<feature type="signal peptide" evidence="3">
    <location>
        <begin position="1"/>
        <end position="30"/>
    </location>
</feature>
<name>A0ABV5UV22_9MICC</name>
<dbReference type="InterPro" id="IPR009003">
    <property type="entry name" value="Peptidase_S1_PA"/>
</dbReference>
<reference evidence="4 5" key="1">
    <citation type="submission" date="2024-09" db="EMBL/GenBank/DDBJ databases">
        <authorList>
            <person name="Sun Q."/>
            <person name="Mori K."/>
        </authorList>
    </citation>
    <scope>NUCLEOTIDE SEQUENCE [LARGE SCALE GENOMIC DNA]</scope>
    <source>
        <strain evidence="4 5">JCM 13519</strain>
    </source>
</reference>
<dbReference type="Gene3D" id="2.40.10.10">
    <property type="entry name" value="Trypsin-like serine proteases"/>
    <property type="match status" value="2"/>
</dbReference>
<dbReference type="EC" id="3.4.21.-" evidence="4"/>
<feature type="chain" id="PRO_5045257965" evidence="3">
    <location>
        <begin position="31"/>
        <end position="331"/>
    </location>
</feature>
<accession>A0ABV5UV22</accession>
<dbReference type="GO" id="GO:0016787">
    <property type="term" value="F:hydrolase activity"/>
    <property type="evidence" value="ECO:0007669"/>
    <property type="project" value="UniProtKB-KW"/>
</dbReference>
<organism evidence="4 5">
    <name type="scientific">Arthrobacter methylotrophus</name>
    <dbReference type="NCBI Taxonomy" id="121291"/>
    <lineage>
        <taxon>Bacteria</taxon>
        <taxon>Bacillati</taxon>
        <taxon>Actinomycetota</taxon>
        <taxon>Actinomycetes</taxon>
        <taxon>Micrococcales</taxon>
        <taxon>Micrococcaceae</taxon>
        <taxon>Arthrobacter</taxon>
    </lineage>
</organism>
<dbReference type="InterPro" id="IPR043504">
    <property type="entry name" value="Peptidase_S1_PA_chymotrypsin"/>
</dbReference>
<dbReference type="SUPFAM" id="SSF50494">
    <property type="entry name" value="Trypsin-like serine proteases"/>
    <property type="match status" value="1"/>
</dbReference>
<dbReference type="RefSeq" id="WP_376954978.1">
    <property type="nucleotide sequence ID" value="NZ_JBHMBH010000041.1"/>
</dbReference>
<evidence type="ECO:0000313" key="4">
    <source>
        <dbReference type="EMBL" id="MFB9716031.1"/>
    </source>
</evidence>
<keyword evidence="5" id="KW-1185">Reference proteome</keyword>
<protein>
    <submittedName>
        <fullName evidence="4">Trypsin-like serine peptidase</fullName>
        <ecNumber evidence="4">3.4.21.-</ecNumber>
    </submittedName>
</protein>
<dbReference type="PANTHER" id="PTHR15462:SF19">
    <property type="entry name" value="PEPTIDASE S1 DOMAIN-CONTAINING PROTEIN"/>
    <property type="match status" value="1"/>
</dbReference>
<keyword evidence="4" id="KW-0378">Hydrolase</keyword>
<proteinExistence type="predicted"/>
<evidence type="ECO:0000256" key="2">
    <source>
        <dbReference type="SAM" id="MobiDB-lite"/>
    </source>
</evidence>
<feature type="region of interest" description="Disordered" evidence="2">
    <location>
        <begin position="89"/>
        <end position="115"/>
    </location>
</feature>
<dbReference type="EMBL" id="JBHMBH010000041">
    <property type="protein sequence ID" value="MFB9716031.1"/>
    <property type="molecule type" value="Genomic_DNA"/>
</dbReference>